<name>A0AB34JME3_PRYPA</name>
<dbReference type="AlphaFoldDB" id="A0AB34JME3"/>
<protein>
    <recommendedName>
        <fullName evidence="5">Hexosyltransferase</fullName>
    </recommendedName>
</protein>
<dbReference type="InterPro" id="IPR022751">
    <property type="entry name" value="Alpha_mannosyltransferase"/>
</dbReference>
<evidence type="ECO:0000256" key="2">
    <source>
        <dbReference type="ARBA" id="ARBA00022679"/>
    </source>
</evidence>
<dbReference type="EMBL" id="JBGBPQ010000007">
    <property type="protein sequence ID" value="KAL1522083.1"/>
    <property type="molecule type" value="Genomic_DNA"/>
</dbReference>
<dbReference type="InterPro" id="IPR050587">
    <property type="entry name" value="GNT1/Glycosyltrans_8"/>
</dbReference>
<keyword evidence="4" id="KW-1185">Reference proteome</keyword>
<evidence type="ECO:0000256" key="1">
    <source>
        <dbReference type="ARBA" id="ARBA00009105"/>
    </source>
</evidence>
<accession>A0AB34JME3</accession>
<evidence type="ECO:0000313" key="4">
    <source>
        <dbReference type="Proteomes" id="UP001515480"/>
    </source>
</evidence>
<dbReference type="PANTHER" id="PTHR11183">
    <property type="entry name" value="GLYCOGENIN SUBFAMILY MEMBER"/>
    <property type="match status" value="1"/>
</dbReference>
<dbReference type="Proteomes" id="UP001515480">
    <property type="component" value="Unassembled WGS sequence"/>
</dbReference>
<dbReference type="Pfam" id="PF11051">
    <property type="entry name" value="Mannosyl_trans3"/>
    <property type="match status" value="1"/>
</dbReference>
<gene>
    <name evidence="3" type="ORF">AB1Y20_021726</name>
</gene>
<dbReference type="SUPFAM" id="SSF53448">
    <property type="entry name" value="Nucleotide-diphospho-sugar transferases"/>
    <property type="match status" value="1"/>
</dbReference>
<comment type="similarity">
    <text evidence="1">Belongs to the MNN1/MNT family.</text>
</comment>
<dbReference type="GO" id="GO:0016757">
    <property type="term" value="F:glycosyltransferase activity"/>
    <property type="evidence" value="ECO:0007669"/>
    <property type="project" value="InterPro"/>
</dbReference>
<organism evidence="3 4">
    <name type="scientific">Prymnesium parvum</name>
    <name type="common">Toxic golden alga</name>
    <dbReference type="NCBI Taxonomy" id="97485"/>
    <lineage>
        <taxon>Eukaryota</taxon>
        <taxon>Haptista</taxon>
        <taxon>Haptophyta</taxon>
        <taxon>Prymnesiophyceae</taxon>
        <taxon>Prymnesiales</taxon>
        <taxon>Prymnesiaceae</taxon>
        <taxon>Prymnesium</taxon>
    </lineage>
</organism>
<comment type="caution">
    <text evidence="3">The sequence shown here is derived from an EMBL/GenBank/DDBJ whole genome shotgun (WGS) entry which is preliminary data.</text>
</comment>
<sequence length="330" mass="38083">MHEVLSYIAENASVADAAIAQRVQLLKRTFNHSRWAIQCRPSADECLCSRGCPTSWLGCRPSRLCSVNGTGLSTDTQIASSRKVSILLYLTFTTRDVRHRYAAQPYRAYKRELRRIMWFLHTARRENVSLPIHVVVAGDRNLTAEAELVQLGAHILETTMVQAPRWTSSFHKFSFNRISALSFTQFDKVIVMDNDMAVLHNFDELAMAETPSLVWHTAAPFMLKLGELCAVTGGLFVLRPSTIEFARAVSHLKSMYDGNRTYRYDGSDQEFWRSFYRNPYELPIRYHATNYLKMPKEEWAKVRAIHFISGFKNVDRRIPAFVRNNMKYQK</sequence>
<dbReference type="Gene3D" id="3.90.550.10">
    <property type="entry name" value="Spore Coat Polysaccharide Biosynthesis Protein SpsA, Chain A"/>
    <property type="match status" value="1"/>
</dbReference>
<evidence type="ECO:0008006" key="5">
    <source>
        <dbReference type="Google" id="ProtNLM"/>
    </source>
</evidence>
<evidence type="ECO:0000313" key="3">
    <source>
        <dbReference type="EMBL" id="KAL1522083.1"/>
    </source>
</evidence>
<reference evidence="3 4" key="1">
    <citation type="journal article" date="2024" name="Science">
        <title>Giant polyketide synthase enzymes in the biosynthesis of giant marine polyether toxins.</title>
        <authorList>
            <person name="Fallon T.R."/>
            <person name="Shende V.V."/>
            <person name="Wierzbicki I.H."/>
            <person name="Pendleton A.L."/>
            <person name="Watervoot N.F."/>
            <person name="Auber R.P."/>
            <person name="Gonzalez D.J."/>
            <person name="Wisecaver J.H."/>
            <person name="Moore B.S."/>
        </authorList>
    </citation>
    <scope>NUCLEOTIDE SEQUENCE [LARGE SCALE GENOMIC DNA]</scope>
    <source>
        <strain evidence="3 4">12B1</strain>
    </source>
</reference>
<proteinExistence type="inferred from homology"/>
<dbReference type="InterPro" id="IPR029044">
    <property type="entry name" value="Nucleotide-diphossugar_trans"/>
</dbReference>
<keyword evidence="2" id="KW-0808">Transferase</keyword>